<reference evidence="3 4" key="1">
    <citation type="submission" date="2020-06" db="EMBL/GenBank/DDBJ databases">
        <title>Actinokineospora xiongansis sp. nov., isolated from soil of Baiyangdian.</title>
        <authorList>
            <person name="Zhang X."/>
        </authorList>
    </citation>
    <scope>NUCLEOTIDE SEQUENCE [LARGE SCALE GENOMIC DNA]</scope>
    <source>
        <strain evidence="3 4">HBU206404</strain>
    </source>
</reference>
<organism evidence="3 4">
    <name type="scientific">Actinokineospora xionganensis</name>
    <dbReference type="NCBI Taxonomy" id="2684470"/>
    <lineage>
        <taxon>Bacteria</taxon>
        <taxon>Bacillati</taxon>
        <taxon>Actinomycetota</taxon>
        <taxon>Actinomycetes</taxon>
        <taxon>Pseudonocardiales</taxon>
        <taxon>Pseudonocardiaceae</taxon>
        <taxon>Actinokineospora</taxon>
    </lineage>
</organism>
<feature type="region of interest" description="Disordered" evidence="1">
    <location>
        <begin position="66"/>
        <end position="88"/>
    </location>
</feature>
<feature type="transmembrane region" description="Helical" evidence="2">
    <location>
        <begin position="38"/>
        <end position="62"/>
    </location>
</feature>
<dbReference type="EMBL" id="JABVED010000012">
    <property type="protein sequence ID" value="MBC6449788.1"/>
    <property type="molecule type" value="Genomic_DNA"/>
</dbReference>
<sequence length="309" mass="32171">MTYPEQPPGGQYPYGGPVPAVQYADGFAAPPQKKSGPVIAALVAGVTVIGLGITGFVAPGFLVSEQSPAPAPPPSTTSTKSGDSDPKDFLETLVSGLDSGDTGALTDLTCELKRPGVHGIIDNAAAISAASLVDTKTISRDRAAGIVSITTEARRTKVELTITRKDGTWCWSDARLAEGTRPTTSRRPSPTTTATPDSPTADGKPVEPEALAAMRRFLDSVNSGDAAAAKQLLCSDAIATPQKVDELVGYQPNLKIDPGMDGNSSGKESVQLYLTGTVKGQRLDGYATNLWATSYNGPWCIHAFRAVVV</sequence>
<feature type="compositionally biased region" description="Low complexity" evidence="1">
    <location>
        <begin position="180"/>
        <end position="202"/>
    </location>
</feature>
<dbReference type="RefSeq" id="WP_187222822.1">
    <property type="nucleotide sequence ID" value="NZ_JABVED010000012.1"/>
</dbReference>
<keyword evidence="4" id="KW-1185">Reference proteome</keyword>
<proteinExistence type="predicted"/>
<evidence type="ECO:0000256" key="2">
    <source>
        <dbReference type="SAM" id="Phobius"/>
    </source>
</evidence>
<gene>
    <name evidence="3" type="ORF">GPZ80_21755</name>
</gene>
<name>A0ABR7LAR6_9PSEU</name>
<evidence type="ECO:0000313" key="4">
    <source>
        <dbReference type="Proteomes" id="UP000734823"/>
    </source>
</evidence>
<keyword evidence="2" id="KW-0812">Transmembrane</keyword>
<feature type="region of interest" description="Disordered" evidence="1">
    <location>
        <begin position="173"/>
        <end position="205"/>
    </location>
</feature>
<accession>A0ABR7LAR6</accession>
<keyword evidence="2" id="KW-0472">Membrane</keyword>
<protein>
    <submittedName>
        <fullName evidence="3">Uncharacterized protein</fullName>
    </submittedName>
</protein>
<evidence type="ECO:0000313" key="3">
    <source>
        <dbReference type="EMBL" id="MBC6449788.1"/>
    </source>
</evidence>
<comment type="caution">
    <text evidence="3">The sequence shown here is derived from an EMBL/GenBank/DDBJ whole genome shotgun (WGS) entry which is preliminary data.</text>
</comment>
<dbReference type="Proteomes" id="UP000734823">
    <property type="component" value="Unassembled WGS sequence"/>
</dbReference>
<keyword evidence="2" id="KW-1133">Transmembrane helix</keyword>
<evidence type="ECO:0000256" key="1">
    <source>
        <dbReference type="SAM" id="MobiDB-lite"/>
    </source>
</evidence>